<comment type="caution">
    <text evidence="1">The sequence shown here is derived from an EMBL/GenBank/DDBJ whole genome shotgun (WGS) entry which is preliminary data.</text>
</comment>
<accession>A0A9D7QH15</accession>
<gene>
    <name evidence="1" type="ORF">IPN75_04860</name>
</gene>
<dbReference type="AlphaFoldDB" id="A0A9D7QH15"/>
<name>A0A9D7QH15_9RHOO</name>
<protein>
    <submittedName>
        <fullName evidence="1">Uncharacterized protein</fullName>
    </submittedName>
</protein>
<dbReference type="Proteomes" id="UP000808146">
    <property type="component" value="Unassembled WGS sequence"/>
</dbReference>
<evidence type="ECO:0000313" key="2">
    <source>
        <dbReference type="Proteomes" id="UP000808146"/>
    </source>
</evidence>
<reference evidence="1" key="1">
    <citation type="submission" date="2020-10" db="EMBL/GenBank/DDBJ databases">
        <title>Connecting structure to function with the recovery of over 1000 high-quality activated sludge metagenome-assembled genomes encoding full-length rRNA genes using long-read sequencing.</title>
        <authorList>
            <person name="Singleton C.M."/>
            <person name="Petriglieri F."/>
            <person name="Kristensen J.M."/>
            <person name="Kirkegaard R.H."/>
            <person name="Michaelsen T.Y."/>
            <person name="Andersen M.H."/>
            <person name="Karst S.M."/>
            <person name="Dueholm M.S."/>
            <person name="Nielsen P.H."/>
            <person name="Albertsen M."/>
        </authorList>
    </citation>
    <scope>NUCLEOTIDE SEQUENCE</scope>
    <source>
        <strain evidence="1">OdNE_18-Q3-R46-58_BAT3C.305</strain>
    </source>
</reference>
<proteinExistence type="predicted"/>
<organism evidence="1 2">
    <name type="scientific">Candidatus Dechloromonas phosphorivorans</name>
    <dbReference type="NCBI Taxonomy" id="2899244"/>
    <lineage>
        <taxon>Bacteria</taxon>
        <taxon>Pseudomonadati</taxon>
        <taxon>Pseudomonadota</taxon>
        <taxon>Betaproteobacteria</taxon>
        <taxon>Rhodocyclales</taxon>
        <taxon>Azonexaceae</taxon>
        <taxon>Dechloromonas</taxon>
    </lineage>
</organism>
<evidence type="ECO:0000313" key="1">
    <source>
        <dbReference type="EMBL" id="MBK8889761.1"/>
    </source>
</evidence>
<sequence length="47" mass="5238">MEVLEQIVGGFEAQYDIEEVRDRIGLNWTGRCRVKIPAAFGADEIAA</sequence>
<dbReference type="EMBL" id="JADKBR010000003">
    <property type="protein sequence ID" value="MBK8889761.1"/>
    <property type="molecule type" value="Genomic_DNA"/>
</dbReference>